<comment type="caution">
    <text evidence="11">The sequence shown here is derived from an EMBL/GenBank/DDBJ whole genome shotgun (WGS) entry which is preliminary data.</text>
</comment>
<dbReference type="UniPathway" id="UPA00050">
    <property type="reaction ID" value="UER00064"/>
</dbReference>
<evidence type="ECO:0000256" key="8">
    <source>
        <dbReference type="HAMAP-Rule" id="MF_00301"/>
    </source>
</evidence>
<evidence type="ECO:0000256" key="1">
    <source>
        <dbReference type="ARBA" id="ARBA00022605"/>
    </source>
</evidence>
<reference evidence="11 12" key="1">
    <citation type="submission" date="2019-07" db="EMBL/GenBank/DDBJ databases">
        <title>Genomic Encyclopedia of Type Strains, Phase I: the one thousand microbial genomes (KMG-I) project.</title>
        <authorList>
            <person name="Kyrpides N."/>
        </authorList>
    </citation>
    <scope>NUCLEOTIDE SEQUENCE [LARGE SCALE GENOMIC DNA]</scope>
    <source>
        <strain evidence="11 12">DSM 375</strain>
    </source>
</reference>
<dbReference type="NCBIfam" id="NF003558">
    <property type="entry name" value="PRK05231.1"/>
    <property type="match status" value="1"/>
</dbReference>
<dbReference type="EMBL" id="VLKG01000003">
    <property type="protein sequence ID" value="TWH76277.1"/>
    <property type="molecule type" value="Genomic_DNA"/>
</dbReference>
<name>A0A562IZ91_9GAMM</name>
<comment type="similarity">
    <text evidence="7 8">Belongs to the pseudomonas-type ThrB family.</text>
</comment>
<dbReference type="GO" id="GO:0004413">
    <property type="term" value="F:homoserine kinase activity"/>
    <property type="evidence" value="ECO:0007669"/>
    <property type="project" value="UniProtKB-UniRule"/>
</dbReference>
<comment type="pathway">
    <text evidence="8">Amino-acid biosynthesis; L-threonine biosynthesis; L-threonine from L-aspartate: step 4/5.</text>
</comment>
<dbReference type="Gene3D" id="3.90.1200.10">
    <property type="match status" value="1"/>
</dbReference>
<sequence length="316" mass="35661">MSVFTPLEHTELEDFLSAYGLGRLKNVQATPDGTENTNFFVSLEAGEYVLTLIERGRPEELPFFIELLERLHQAGLPVPYALADQQGQRIRSLADKPALLQPRLPGRHPHQAGPQHCAELGQYLARLHQCTAAQPIEHPTDRGLVWMQHEGLLLALALPEAQQALLKHTLEEVRQFQAHWDRLPQANLHADLFRDNALFEGAHLTGVIDFYSACSGPTLYDLAICVNDWCSDEQGQLDTARTHALLNAYASIRPFNVHEVQVWPSMLRIACVRFWISRLLAAKQHAGRAVLIKDPLEFYQRLNARQQTVPSLPLDL</sequence>
<dbReference type="Gene3D" id="3.30.200.20">
    <property type="entry name" value="Phosphorylase Kinase, domain 1"/>
    <property type="match status" value="1"/>
</dbReference>
<proteinExistence type="inferred from homology"/>
<keyword evidence="1 8" id="KW-0028">Amino-acid biosynthesis</keyword>
<keyword evidence="4 8" id="KW-0547">Nucleotide-binding</keyword>
<keyword evidence="5 8" id="KW-0418">Kinase</keyword>
<evidence type="ECO:0000259" key="10">
    <source>
        <dbReference type="Pfam" id="PF01636"/>
    </source>
</evidence>
<evidence type="ECO:0000256" key="2">
    <source>
        <dbReference type="ARBA" id="ARBA00022679"/>
    </source>
</evidence>
<accession>A0A562IZ91</accession>
<evidence type="ECO:0000256" key="7">
    <source>
        <dbReference type="ARBA" id="ARBA00038240"/>
    </source>
</evidence>
<evidence type="ECO:0000313" key="12">
    <source>
        <dbReference type="Proteomes" id="UP000319627"/>
    </source>
</evidence>
<dbReference type="HAMAP" id="MF_00301">
    <property type="entry name" value="Homoser_kinase_2"/>
    <property type="match status" value="1"/>
</dbReference>
<comment type="catalytic activity">
    <reaction evidence="8">
        <text>L-homoserine + ATP = O-phospho-L-homoserine + ADP + H(+)</text>
        <dbReference type="Rhea" id="RHEA:13985"/>
        <dbReference type="ChEBI" id="CHEBI:15378"/>
        <dbReference type="ChEBI" id="CHEBI:30616"/>
        <dbReference type="ChEBI" id="CHEBI:57476"/>
        <dbReference type="ChEBI" id="CHEBI:57590"/>
        <dbReference type="ChEBI" id="CHEBI:456216"/>
        <dbReference type="EC" id="2.7.1.39"/>
    </reaction>
</comment>
<evidence type="ECO:0000256" key="6">
    <source>
        <dbReference type="ARBA" id="ARBA00022840"/>
    </source>
</evidence>
<dbReference type="InterPro" id="IPR011009">
    <property type="entry name" value="Kinase-like_dom_sf"/>
</dbReference>
<keyword evidence="2 8" id="KW-0808">Transferase</keyword>
<dbReference type="CDD" id="cd05153">
    <property type="entry name" value="HomoserineK_II"/>
    <property type="match status" value="1"/>
</dbReference>
<dbReference type="RefSeq" id="WP_144570924.1">
    <property type="nucleotide sequence ID" value="NZ_VLKG01000003.1"/>
</dbReference>
<dbReference type="Proteomes" id="UP000319627">
    <property type="component" value="Unassembled WGS sequence"/>
</dbReference>
<dbReference type="GO" id="GO:0009088">
    <property type="term" value="P:threonine biosynthetic process"/>
    <property type="evidence" value="ECO:0007669"/>
    <property type="project" value="UniProtKB-UniRule"/>
</dbReference>
<evidence type="ECO:0000256" key="4">
    <source>
        <dbReference type="ARBA" id="ARBA00022741"/>
    </source>
</evidence>
<dbReference type="PANTHER" id="PTHR21064:SF6">
    <property type="entry name" value="AMINOGLYCOSIDE PHOSPHOTRANSFERASE DOMAIN-CONTAINING PROTEIN"/>
    <property type="match status" value="1"/>
</dbReference>
<dbReference type="InterPro" id="IPR002575">
    <property type="entry name" value="Aminoglycoside_PTrfase"/>
</dbReference>
<keyword evidence="12" id="KW-1185">Reference proteome</keyword>
<organism evidence="11 12">
    <name type="scientific">Azomonas agilis</name>
    <dbReference type="NCBI Taxonomy" id="116849"/>
    <lineage>
        <taxon>Bacteria</taxon>
        <taxon>Pseudomonadati</taxon>
        <taxon>Pseudomonadota</taxon>
        <taxon>Gammaproteobacteria</taxon>
        <taxon>Pseudomonadales</taxon>
        <taxon>Pseudomonadaceae</taxon>
        <taxon>Azomonas</taxon>
    </lineage>
</organism>
<evidence type="ECO:0000256" key="5">
    <source>
        <dbReference type="ARBA" id="ARBA00022777"/>
    </source>
</evidence>
<dbReference type="OrthoDB" id="9777460at2"/>
<dbReference type="AlphaFoldDB" id="A0A562IZ91"/>
<evidence type="ECO:0000256" key="3">
    <source>
        <dbReference type="ARBA" id="ARBA00022697"/>
    </source>
</evidence>
<dbReference type="InterPro" id="IPR005280">
    <property type="entry name" value="Homoserine_kinase_II"/>
</dbReference>
<dbReference type="Pfam" id="PF01636">
    <property type="entry name" value="APH"/>
    <property type="match status" value="1"/>
</dbReference>
<dbReference type="InterPro" id="IPR050249">
    <property type="entry name" value="Pseudomonas-type_ThrB"/>
</dbReference>
<dbReference type="EC" id="2.7.1.39" evidence="8 9"/>
<evidence type="ECO:0000256" key="9">
    <source>
        <dbReference type="NCBIfam" id="TIGR00938"/>
    </source>
</evidence>
<dbReference type="SUPFAM" id="SSF56112">
    <property type="entry name" value="Protein kinase-like (PK-like)"/>
    <property type="match status" value="1"/>
</dbReference>
<keyword evidence="3 8" id="KW-0791">Threonine biosynthesis</keyword>
<dbReference type="PANTHER" id="PTHR21064">
    <property type="entry name" value="AMINOGLYCOSIDE PHOSPHOTRANSFERASE DOMAIN-CONTAINING PROTEIN-RELATED"/>
    <property type="match status" value="1"/>
</dbReference>
<keyword evidence="6 8" id="KW-0067">ATP-binding</keyword>
<evidence type="ECO:0000313" key="11">
    <source>
        <dbReference type="EMBL" id="TWH76277.1"/>
    </source>
</evidence>
<dbReference type="NCBIfam" id="TIGR00938">
    <property type="entry name" value="thrB_alt"/>
    <property type="match status" value="1"/>
</dbReference>
<gene>
    <name evidence="8" type="primary">thrB</name>
    <name evidence="11" type="ORF">LX59_01200</name>
</gene>
<protein>
    <recommendedName>
        <fullName evidence="8 9">Homoserine kinase</fullName>
        <shortName evidence="8">HK</shortName>
        <shortName evidence="8">HSK</shortName>
        <ecNumber evidence="8 9">2.7.1.39</ecNumber>
    </recommendedName>
</protein>
<dbReference type="GO" id="GO:0005524">
    <property type="term" value="F:ATP binding"/>
    <property type="evidence" value="ECO:0007669"/>
    <property type="project" value="UniProtKB-KW"/>
</dbReference>
<feature type="domain" description="Aminoglycoside phosphotransferase" evidence="10">
    <location>
        <begin position="28"/>
        <end position="255"/>
    </location>
</feature>